<accession>Q98M89</accession>
<reference evidence="2 3" key="1">
    <citation type="journal article" date="2000" name="DNA Res.">
        <title>Complete genome structure of the nitrogen-fixing symbiotic bacterium Mesorhizobium loti.</title>
        <authorList>
            <person name="Kaneko T."/>
            <person name="Nakamura Y."/>
            <person name="Sato S."/>
            <person name="Asamizu E."/>
            <person name="Kato T."/>
            <person name="Sasamoto S."/>
            <person name="Watanabe A."/>
            <person name="Idesawa K."/>
            <person name="Ishikawa A."/>
            <person name="Kawashima K."/>
            <person name="Kimura T."/>
            <person name="Kishida Y."/>
            <person name="Kiyokawa C."/>
            <person name="Kohara M."/>
            <person name="Matsumoto M."/>
            <person name="Matsuno A."/>
            <person name="Mochizuki Y."/>
            <person name="Nakayama S."/>
            <person name="Nakazaki N."/>
            <person name="Shimpo S."/>
            <person name="Sugimoto M."/>
            <person name="Takeuchi C."/>
            <person name="Yamada M."/>
            <person name="Tabata S."/>
        </authorList>
    </citation>
    <scope>NUCLEOTIDE SEQUENCE [LARGE SCALE GENOMIC DNA]</scope>
    <source>
        <strain evidence="3">LMG 29417 / CECT 9101 / MAFF 303099</strain>
    </source>
</reference>
<dbReference type="EMBL" id="BA000012">
    <property type="protein sequence ID" value="BAB48224.1"/>
    <property type="molecule type" value="Genomic_DNA"/>
</dbReference>
<dbReference type="AlphaFoldDB" id="Q98M89"/>
<name>Q98M89_RHILO</name>
<protein>
    <submittedName>
        <fullName evidence="2">Mlr0682 protein</fullName>
    </submittedName>
</protein>
<gene>
    <name evidence="2" type="ordered locus">mlr0682</name>
</gene>
<evidence type="ECO:0000256" key="1">
    <source>
        <dbReference type="SAM" id="MobiDB-lite"/>
    </source>
</evidence>
<evidence type="ECO:0000313" key="3">
    <source>
        <dbReference type="Proteomes" id="UP000000552"/>
    </source>
</evidence>
<sequence>MPARSIRRPRPLFCRESWTGFSRSIQPLERNWAVERSRARPTPLDPVQNFAAAAKSPYRHQQKPVEDTGLSHHPRDDGRIDAEHLAVKLEHEIVQLPGQHHIAEIHVVERQVEPAPEQRHRGRPQCEDIAHQRPPLPFGPARPDIRESSELWAAAFAMLCAVARKSASSDAAAERRSASIAT</sequence>
<evidence type="ECO:0000313" key="2">
    <source>
        <dbReference type="EMBL" id="BAB48224.1"/>
    </source>
</evidence>
<feature type="region of interest" description="Disordered" evidence="1">
    <location>
        <begin position="113"/>
        <end position="143"/>
    </location>
</feature>
<feature type="region of interest" description="Disordered" evidence="1">
    <location>
        <begin position="53"/>
        <end position="73"/>
    </location>
</feature>
<feature type="compositionally biased region" description="Basic and acidic residues" evidence="1">
    <location>
        <begin position="63"/>
        <end position="73"/>
    </location>
</feature>
<dbReference type="Proteomes" id="UP000000552">
    <property type="component" value="Chromosome"/>
</dbReference>
<organism evidence="2 3">
    <name type="scientific">Mesorhizobium japonicum (strain LMG 29417 / CECT 9101 / MAFF 303099)</name>
    <name type="common">Mesorhizobium loti (strain MAFF 303099)</name>
    <dbReference type="NCBI Taxonomy" id="266835"/>
    <lineage>
        <taxon>Bacteria</taxon>
        <taxon>Pseudomonadati</taxon>
        <taxon>Pseudomonadota</taxon>
        <taxon>Alphaproteobacteria</taxon>
        <taxon>Hyphomicrobiales</taxon>
        <taxon>Phyllobacteriaceae</taxon>
        <taxon>Mesorhizobium</taxon>
    </lineage>
</organism>
<dbReference type="KEGG" id="mlo:mlr0682"/>
<feature type="compositionally biased region" description="Basic and acidic residues" evidence="1">
    <location>
        <begin position="113"/>
        <end position="131"/>
    </location>
</feature>
<proteinExistence type="predicted"/>
<dbReference type="HOGENOM" id="CLU_1480888_0_0_5"/>